<keyword evidence="3" id="KW-1185">Reference proteome</keyword>
<dbReference type="SUPFAM" id="SSF81383">
    <property type="entry name" value="F-box domain"/>
    <property type="match status" value="1"/>
</dbReference>
<sequence length="266" mass="30993">MKKKKQSPNNVEYLPMELLTEMLAGLPVKSMMQFRCVYKSWHSIISSSDFAFLYFACFHNYHDDENTLVLTYTCRGRTDRWMLCSGHTFKKITSRFYRNLHDNNFKCPFDLGFCLSNNNYEVVAILKYRDPSVHVYTRSTGSWKEIVNCKMNTVHDVHKHGVLIEGIIFWVTNDYDKAGAEMVSFDVNDEVFDYITLSSLDLVILSTHPAAYHQWVRLLDKDHVPGTATWSKRYTIDLLPRSGPDMIFFKENGQFIFTSRTSGIEL</sequence>
<feature type="domain" description="F-box" evidence="1">
    <location>
        <begin position="8"/>
        <end position="55"/>
    </location>
</feature>
<dbReference type="CDD" id="cd22157">
    <property type="entry name" value="F-box_AtFBW1-like"/>
    <property type="match status" value="1"/>
</dbReference>
<dbReference type="AlphaFoldDB" id="A0A9Q1Q638"/>
<dbReference type="SMART" id="SM00256">
    <property type="entry name" value="FBOX"/>
    <property type="match status" value="1"/>
</dbReference>
<evidence type="ECO:0000313" key="3">
    <source>
        <dbReference type="Proteomes" id="UP001153076"/>
    </source>
</evidence>
<evidence type="ECO:0000313" key="2">
    <source>
        <dbReference type="EMBL" id="KAJ8429706.1"/>
    </source>
</evidence>
<gene>
    <name evidence="2" type="ORF">Cgig2_004881</name>
</gene>
<dbReference type="NCBIfam" id="TIGR01640">
    <property type="entry name" value="F_box_assoc_1"/>
    <property type="match status" value="1"/>
</dbReference>
<comment type="caution">
    <text evidence="2">The sequence shown here is derived from an EMBL/GenBank/DDBJ whole genome shotgun (WGS) entry which is preliminary data.</text>
</comment>
<dbReference type="InterPro" id="IPR017451">
    <property type="entry name" value="F-box-assoc_interact_dom"/>
</dbReference>
<name>A0A9Q1Q638_9CARY</name>
<evidence type="ECO:0000259" key="1">
    <source>
        <dbReference type="PROSITE" id="PS50181"/>
    </source>
</evidence>
<accession>A0A9Q1Q638</accession>
<dbReference type="InterPro" id="IPR050796">
    <property type="entry name" value="SCF_F-box_component"/>
</dbReference>
<dbReference type="Pfam" id="PF00646">
    <property type="entry name" value="F-box"/>
    <property type="match status" value="1"/>
</dbReference>
<dbReference type="Pfam" id="PF08268">
    <property type="entry name" value="FBA_3"/>
    <property type="match status" value="1"/>
</dbReference>
<dbReference type="InterPro" id="IPR036047">
    <property type="entry name" value="F-box-like_dom_sf"/>
</dbReference>
<reference evidence="2" key="1">
    <citation type="submission" date="2022-04" db="EMBL/GenBank/DDBJ databases">
        <title>Carnegiea gigantea Genome sequencing and assembly v2.</title>
        <authorList>
            <person name="Copetti D."/>
            <person name="Sanderson M.J."/>
            <person name="Burquez A."/>
            <person name="Wojciechowski M.F."/>
        </authorList>
    </citation>
    <scope>NUCLEOTIDE SEQUENCE</scope>
    <source>
        <strain evidence="2">SGP5-SGP5p</strain>
        <tissue evidence="2">Aerial part</tissue>
    </source>
</reference>
<dbReference type="PROSITE" id="PS50181">
    <property type="entry name" value="FBOX"/>
    <property type="match status" value="1"/>
</dbReference>
<organism evidence="2 3">
    <name type="scientific">Carnegiea gigantea</name>
    <dbReference type="NCBI Taxonomy" id="171969"/>
    <lineage>
        <taxon>Eukaryota</taxon>
        <taxon>Viridiplantae</taxon>
        <taxon>Streptophyta</taxon>
        <taxon>Embryophyta</taxon>
        <taxon>Tracheophyta</taxon>
        <taxon>Spermatophyta</taxon>
        <taxon>Magnoliopsida</taxon>
        <taxon>eudicotyledons</taxon>
        <taxon>Gunneridae</taxon>
        <taxon>Pentapetalae</taxon>
        <taxon>Caryophyllales</taxon>
        <taxon>Cactineae</taxon>
        <taxon>Cactaceae</taxon>
        <taxon>Cactoideae</taxon>
        <taxon>Echinocereeae</taxon>
        <taxon>Carnegiea</taxon>
    </lineage>
</organism>
<dbReference type="PANTHER" id="PTHR31672:SF13">
    <property type="entry name" value="F-BOX PROTEIN CPR30-LIKE"/>
    <property type="match status" value="1"/>
</dbReference>
<dbReference type="InterPro" id="IPR001810">
    <property type="entry name" value="F-box_dom"/>
</dbReference>
<dbReference type="PANTHER" id="PTHR31672">
    <property type="entry name" value="BNACNNG10540D PROTEIN"/>
    <property type="match status" value="1"/>
</dbReference>
<dbReference type="Proteomes" id="UP001153076">
    <property type="component" value="Unassembled WGS sequence"/>
</dbReference>
<proteinExistence type="predicted"/>
<dbReference type="EMBL" id="JAKOGI010000867">
    <property type="protein sequence ID" value="KAJ8429706.1"/>
    <property type="molecule type" value="Genomic_DNA"/>
</dbReference>
<dbReference type="OrthoDB" id="1924677at2759"/>
<protein>
    <recommendedName>
        <fullName evidence="1">F-box domain-containing protein</fullName>
    </recommendedName>
</protein>
<dbReference type="InterPro" id="IPR013187">
    <property type="entry name" value="F-box-assoc_dom_typ3"/>
</dbReference>